<name>A0A225NDQ3_9RHOB</name>
<protein>
    <recommendedName>
        <fullName evidence="3">WbqC-like protein</fullName>
    </recommendedName>
</protein>
<evidence type="ECO:0000313" key="1">
    <source>
        <dbReference type="EMBL" id="OWU68403.1"/>
    </source>
</evidence>
<dbReference type="InterPro" id="IPR014985">
    <property type="entry name" value="WbqC"/>
</dbReference>
<dbReference type="Pfam" id="PF08889">
    <property type="entry name" value="WbqC"/>
    <property type="match status" value="1"/>
</dbReference>
<accession>A0A225NDQ3</accession>
<evidence type="ECO:0000313" key="2">
    <source>
        <dbReference type="Proteomes" id="UP000215377"/>
    </source>
</evidence>
<dbReference type="AlphaFoldDB" id="A0A225NDQ3"/>
<dbReference type="RefSeq" id="WP_088652487.1">
    <property type="nucleotide sequence ID" value="NZ_AQQR01000021.1"/>
</dbReference>
<dbReference type="EMBL" id="AQQR01000021">
    <property type="protein sequence ID" value="OWU68403.1"/>
    <property type="molecule type" value="Genomic_DNA"/>
</dbReference>
<keyword evidence="2" id="KW-1185">Reference proteome</keyword>
<proteinExistence type="predicted"/>
<dbReference type="Proteomes" id="UP000215377">
    <property type="component" value="Unassembled WGS sequence"/>
</dbReference>
<organism evidence="1 2">
    <name type="scientific">Marinibacterium profundimaris</name>
    <dbReference type="NCBI Taxonomy" id="1679460"/>
    <lineage>
        <taxon>Bacteria</taxon>
        <taxon>Pseudomonadati</taxon>
        <taxon>Pseudomonadota</taxon>
        <taxon>Alphaproteobacteria</taxon>
        <taxon>Rhodobacterales</taxon>
        <taxon>Paracoccaceae</taxon>
        <taxon>Marinibacterium</taxon>
    </lineage>
</organism>
<evidence type="ECO:0008006" key="3">
    <source>
        <dbReference type="Google" id="ProtNLM"/>
    </source>
</evidence>
<sequence>MSRIAIMQPYLLPYLGYFRLMVDVDALVLGDVQQFPRRGWVHRNRLTDDRGAPGWLTLPLKPKPLGTRIGEIAFAEGAEVTFARNMARFAACRSPNAATAPLVETLAALEGTPLAVIRRLLEQVGAALGLHTPLLLQSDFHDPAAEGLSPTEQIIALCRALGADEYVNAPGGRALYDGAEFARHGVRLLFHDPYPGPMDSILQRMTDAPLDGLRREVVATATVQPA</sequence>
<dbReference type="OrthoDB" id="3611744at2"/>
<reference evidence="1 2" key="1">
    <citation type="submission" date="2013-04" db="EMBL/GenBank/DDBJ databases">
        <title>Oceanicola sp. 22II1-22F33 Genome Sequencing.</title>
        <authorList>
            <person name="Lai Q."/>
            <person name="Li G."/>
            <person name="Shao Z."/>
        </authorList>
    </citation>
    <scope>NUCLEOTIDE SEQUENCE [LARGE SCALE GENOMIC DNA]</scope>
    <source>
        <strain evidence="1 2">22II1-22F33</strain>
    </source>
</reference>
<gene>
    <name evidence="1" type="ORF">ATO3_24275</name>
</gene>
<comment type="caution">
    <text evidence="1">The sequence shown here is derived from an EMBL/GenBank/DDBJ whole genome shotgun (WGS) entry which is preliminary data.</text>
</comment>